<gene>
    <name evidence="2" type="ORF">TWF481_002044</name>
</gene>
<dbReference type="AlphaFoldDB" id="A0AAV9VU00"/>
<dbReference type="Proteomes" id="UP001370758">
    <property type="component" value="Unassembled WGS sequence"/>
</dbReference>
<keyword evidence="1" id="KW-0732">Signal</keyword>
<accession>A0AAV9VU00</accession>
<sequence length="291" mass="32713">MAAWFLRKFILSLICSLFLLTALGVEATQITPTEFAEEVSRNNHTYLRPFRKAADGLVKLSTVTYPLTGNEPGWSGQNTVRGHVFDATNAVDAAMKDFFAGQGLDEQESAIGPPAVQIALKFMQLRSAVLNYLEPSVATDPYIWSFDINDDYTAMNIWVLIGGLWQRFTECCAANIQDGDTKAFQWVFNGIYDEEAGLWTMKSKDAMNRVQILGAMIYGLENLKIPANEQIEDIISISIENNFPASTYETLPKIVEDLEIVIQAFIKNLQELKLDKSGLVIEFKNRFEKDD</sequence>
<dbReference type="EMBL" id="JAVHJL010000011">
    <property type="protein sequence ID" value="KAK6496016.1"/>
    <property type="molecule type" value="Genomic_DNA"/>
</dbReference>
<evidence type="ECO:0000313" key="2">
    <source>
        <dbReference type="EMBL" id="KAK6496016.1"/>
    </source>
</evidence>
<proteinExistence type="predicted"/>
<comment type="caution">
    <text evidence="2">The sequence shown here is derived from an EMBL/GenBank/DDBJ whole genome shotgun (WGS) entry which is preliminary data.</text>
</comment>
<keyword evidence="3" id="KW-1185">Reference proteome</keyword>
<organism evidence="2 3">
    <name type="scientific">Arthrobotrys musiformis</name>
    <dbReference type="NCBI Taxonomy" id="47236"/>
    <lineage>
        <taxon>Eukaryota</taxon>
        <taxon>Fungi</taxon>
        <taxon>Dikarya</taxon>
        <taxon>Ascomycota</taxon>
        <taxon>Pezizomycotina</taxon>
        <taxon>Orbiliomycetes</taxon>
        <taxon>Orbiliales</taxon>
        <taxon>Orbiliaceae</taxon>
        <taxon>Arthrobotrys</taxon>
    </lineage>
</organism>
<protein>
    <submittedName>
        <fullName evidence="2">Uncharacterized protein</fullName>
    </submittedName>
</protein>
<name>A0AAV9VU00_9PEZI</name>
<feature type="signal peptide" evidence="1">
    <location>
        <begin position="1"/>
        <end position="27"/>
    </location>
</feature>
<feature type="chain" id="PRO_5043653802" evidence="1">
    <location>
        <begin position="28"/>
        <end position="291"/>
    </location>
</feature>
<evidence type="ECO:0000256" key="1">
    <source>
        <dbReference type="SAM" id="SignalP"/>
    </source>
</evidence>
<reference evidence="2 3" key="1">
    <citation type="submission" date="2023-08" db="EMBL/GenBank/DDBJ databases">
        <authorList>
            <person name="Palmer J.M."/>
        </authorList>
    </citation>
    <scope>NUCLEOTIDE SEQUENCE [LARGE SCALE GENOMIC DNA]</scope>
    <source>
        <strain evidence="2 3">TWF481</strain>
    </source>
</reference>
<evidence type="ECO:0000313" key="3">
    <source>
        <dbReference type="Proteomes" id="UP001370758"/>
    </source>
</evidence>